<proteinExistence type="predicted"/>
<keyword evidence="2" id="KW-1185">Reference proteome</keyword>
<evidence type="ECO:0000313" key="2">
    <source>
        <dbReference type="Proteomes" id="UP001432027"/>
    </source>
</evidence>
<sequence>IRRIAQNASFGELNIKLSGSGDFEREICNILKEFNVECLTLSFENGRFEREIMVVSYLHDLAKSCKELMINAENVTPEFIHEAYKILMDCSTKLRMLGSGFIGK</sequence>
<feature type="non-terminal residue" evidence="1">
    <location>
        <position position="1"/>
    </location>
</feature>
<comment type="caution">
    <text evidence="1">The sequence shown here is derived from an EMBL/GenBank/DDBJ whole genome shotgun (WGS) entry which is preliminary data.</text>
</comment>
<gene>
    <name evidence="1" type="ORF">PENTCL1PPCAC_19796</name>
</gene>
<dbReference type="EMBL" id="BTSX01000004">
    <property type="protein sequence ID" value="GMS97621.1"/>
    <property type="molecule type" value="Genomic_DNA"/>
</dbReference>
<evidence type="ECO:0000313" key="1">
    <source>
        <dbReference type="EMBL" id="GMS97621.1"/>
    </source>
</evidence>
<name>A0AAV5TT98_9BILA</name>
<reference evidence="1" key="1">
    <citation type="submission" date="2023-10" db="EMBL/GenBank/DDBJ databases">
        <title>Genome assembly of Pristionchus species.</title>
        <authorList>
            <person name="Yoshida K."/>
            <person name="Sommer R.J."/>
        </authorList>
    </citation>
    <scope>NUCLEOTIDE SEQUENCE</scope>
    <source>
        <strain evidence="1">RS0144</strain>
    </source>
</reference>
<organism evidence="1 2">
    <name type="scientific">Pristionchus entomophagus</name>
    <dbReference type="NCBI Taxonomy" id="358040"/>
    <lineage>
        <taxon>Eukaryota</taxon>
        <taxon>Metazoa</taxon>
        <taxon>Ecdysozoa</taxon>
        <taxon>Nematoda</taxon>
        <taxon>Chromadorea</taxon>
        <taxon>Rhabditida</taxon>
        <taxon>Rhabditina</taxon>
        <taxon>Diplogasteromorpha</taxon>
        <taxon>Diplogasteroidea</taxon>
        <taxon>Neodiplogasteridae</taxon>
        <taxon>Pristionchus</taxon>
    </lineage>
</organism>
<dbReference type="Proteomes" id="UP001432027">
    <property type="component" value="Unassembled WGS sequence"/>
</dbReference>
<accession>A0AAV5TT98</accession>
<dbReference type="AlphaFoldDB" id="A0AAV5TT98"/>
<protein>
    <submittedName>
        <fullName evidence="1">Uncharacterized protein</fullName>
    </submittedName>
</protein>